<evidence type="ECO:0000256" key="2">
    <source>
        <dbReference type="ARBA" id="ARBA00012737"/>
    </source>
</evidence>
<evidence type="ECO:0000259" key="5">
    <source>
        <dbReference type="Pfam" id="PF00733"/>
    </source>
</evidence>
<keyword evidence="3" id="KW-0028">Amino-acid biosynthesis</keyword>
<evidence type="ECO:0000313" key="9">
    <source>
        <dbReference type="Proteomes" id="UP001210609"/>
    </source>
</evidence>
<organism evidence="6 8">
    <name type="scientific">Streptomyces nigrescens</name>
    <dbReference type="NCBI Taxonomy" id="1920"/>
    <lineage>
        <taxon>Bacteria</taxon>
        <taxon>Bacillati</taxon>
        <taxon>Actinomycetota</taxon>
        <taxon>Actinomycetes</taxon>
        <taxon>Kitasatosporales</taxon>
        <taxon>Streptomycetaceae</taxon>
        <taxon>Streptomyces</taxon>
    </lineage>
</organism>
<dbReference type="GO" id="GO:0006529">
    <property type="term" value="P:asparagine biosynthetic process"/>
    <property type="evidence" value="ECO:0007669"/>
    <property type="project" value="UniProtKB-KW"/>
</dbReference>
<dbReference type="PANTHER" id="PTHR43284:SF1">
    <property type="entry name" value="ASPARAGINE SYNTHETASE"/>
    <property type="match status" value="1"/>
</dbReference>
<evidence type="ECO:0000256" key="4">
    <source>
        <dbReference type="ARBA" id="ARBA00048741"/>
    </source>
</evidence>
<evidence type="ECO:0000313" key="7">
    <source>
        <dbReference type="EMBL" id="WAT99862.1"/>
    </source>
</evidence>
<keyword evidence="3" id="KW-0061">Asparagine biosynthesis</keyword>
<dbReference type="Gene3D" id="3.40.50.620">
    <property type="entry name" value="HUPs"/>
    <property type="match status" value="1"/>
</dbReference>
<dbReference type="PANTHER" id="PTHR43284">
    <property type="entry name" value="ASPARAGINE SYNTHETASE (GLUTAMINE-HYDROLYZING)"/>
    <property type="match status" value="1"/>
</dbReference>
<dbReference type="InterPro" id="IPR001962">
    <property type="entry name" value="Asn_synthase"/>
</dbReference>
<accession>A0A640TRU2</accession>
<evidence type="ECO:0000313" key="6">
    <source>
        <dbReference type="EMBL" id="GFE25944.1"/>
    </source>
</evidence>
<dbReference type="InterPro" id="IPR051786">
    <property type="entry name" value="ASN_synthetase/amidase"/>
</dbReference>
<dbReference type="EMBL" id="CP114202">
    <property type="protein sequence ID" value="WAT99862.1"/>
    <property type="molecule type" value="Genomic_DNA"/>
</dbReference>
<dbReference type="Proteomes" id="UP000429552">
    <property type="component" value="Unassembled WGS sequence"/>
</dbReference>
<dbReference type="EMBL" id="BLIP01000002">
    <property type="protein sequence ID" value="GFE25944.1"/>
    <property type="molecule type" value="Genomic_DNA"/>
</dbReference>
<evidence type="ECO:0000256" key="1">
    <source>
        <dbReference type="ARBA" id="ARBA00005187"/>
    </source>
</evidence>
<comment type="catalytic activity">
    <reaction evidence="4">
        <text>L-aspartate + L-glutamine + ATP + H2O = L-asparagine + L-glutamate + AMP + diphosphate + H(+)</text>
        <dbReference type="Rhea" id="RHEA:12228"/>
        <dbReference type="ChEBI" id="CHEBI:15377"/>
        <dbReference type="ChEBI" id="CHEBI:15378"/>
        <dbReference type="ChEBI" id="CHEBI:29985"/>
        <dbReference type="ChEBI" id="CHEBI:29991"/>
        <dbReference type="ChEBI" id="CHEBI:30616"/>
        <dbReference type="ChEBI" id="CHEBI:33019"/>
        <dbReference type="ChEBI" id="CHEBI:58048"/>
        <dbReference type="ChEBI" id="CHEBI:58359"/>
        <dbReference type="ChEBI" id="CHEBI:456215"/>
        <dbReference type="EC" id="6.3.5.4"/>
    </reaction>
</comment>
<dbReference type="GO" id="GO:0004066">
    <property type="term" value="F:asparagine synthase (glutamine-hydrolyzing) activity"/>
    <property type="evidence" value="ECO:0007669"/>
    <property type="project" value="UniProtKB-EC"/>
</dbReference>
<protein>
    <recommendedName>
        <fullName evidence="2">asparagine synthase (glutamine-hydrolyzing)</fullName>
        <ecNumber evidence="2">6.3.5.4</ecNumber>
    </recommendedName>
</protein>
<gene>
    <name evidence="6" type="primary">asnB_2</name>
    <name evidence="6" type="ORF">Sliba_63970</name>
    <name evidence="7" type="ORF">STRLI_006059</name>
</gene>
<dbReference type="Pfam" id="PF00733">
    <property type="entry name" value="Asn_synthase"/>
    <property type="match status" value="1"/>
</dbReference>
<dbReference type="SUPFAM" id="SSF52402">
    <property type="entry name" value="Adenine nucleotide alpha hydrolases-like"/>
    <property type="match status" value="1"/>
</dbReference>
<dbReference type="EC" id="6.3.5.4" evidence="2"/>
<feature type="domain" description="Asparagine synthetase" evidence="5">
    <location>
        <begin position="213"/>
        <end position="596"/>
    </location>
</feature>
<proteinExistence type="predicted"/>
<evidence type="ECO:0000256" key="3">
    <source>
        <dbReference type="ARBA" id="ARBA00022888"/>
    </source>
</evidence>
<evidence type="ECO:0000313" key="8">
    <source>
        <dbReference type="Proteomes" id="UP000429552"/>
    </source>
</evidence>
<keyword evidence="9" id="KW-1185">Reference proteome</keyword>
<name>A0A640TRU2_STRNI</name>
<dbReference type="AlphaFoldDB" id="A0A640TRU2"/>
<sequence length="608" mass="66476">MKQFDRAGEWLVVLPDHVASVVLAEKLEPAPQRVDHPSGRPWLIGSWESADFRIGEAGATKIATLGFSSAGPQRLAQIAARTRRVTDLDSLGGKLPGCFHLLATVDGVTHAYGTLSGLRKLVYGRAGEVTVAATRADVLAALTGAGIDEERLLLRLLVAEAVLHSVNTPVWRGVRLVDEDSSITLHPTGRPTVTRRWNPPLDRLPRKPAAQRLRQALGDAVQARVDSGLKLTCDLSGGLDSTSLSFLLARSYDQPLTTLTQGAAAPGDDDPMWADLAAEKLPGIRRLMLTFADLPTHYADVLDAAKVPGTDEEPFPGIEDRPIYRRIAALLGAEGSQAHLTGEGGDEVVQGGSAGVFDLFRTQPRVALAYLRGYRALYHWTWSDVARMAFDQRHPYPAWLAARARRLTTHSLDDESSPLIQMPPWATPDAVAAMRDLLADEARRTRQHGHNWTAHHTIWGIRLCAGLVRRTVPLYAAEGVRLTSPYMDDAVIDACMSAQAHERRTPWEYKPLLADAMRGIVPDQSLARTTKAEGSPLEHAGIRTNVAKLAALCEDSRLAARGLIDADKLRSICTSFQMRPFTPYAMSMTFSCERWLRDLESTAAMEAS</sequence>
<dbReference type="RefSeq" id="WP_159490156.1">
    <property type="nucleotide sequence ID" value="NZ_BLIP01000002.1"/>
</dbReference>
<comment type="pathway">
    <text evidence="1">Amino-acid biosynthesis; L-asparagine biosynthesis; L-asparagine from L-aspartate (L-Gln route): step 1/1.</text>
</comment>
<dbReference type="InterPro" id="IPR014729">
    <property type="entry name" value="Rossmann-like_a/b/a_fold"/>
</dbReference>
<reference evidence="6 8" key="1">
    <citation type="submission" date="2019-12" db="EMBL/GenBank/DDBJ databases">
        <title>Whole genome shotgun sequence of Streptomyces libani subsp. libani NBRC 13452.</title>
        <authorList>
            <person name="Ichikawa N."/>
            <person name="Kimura A."/>
            <person name="Kitahashi Y."/>
            <person name="Komaki H."/>
            <person name="Tamura T."/>
        </authorList>
    </citation>
    <scope>NUCLEOTIDE SEQUENCE [LARGE SCALE GENOMIC DNA]</scope>
    <source>
        <strain evidence="6 8">NBRC 13452</strain>
    </source>
</reference>
<dbReference type="Proteomes" id="UP001210609">
    <property type="component" value="Chromosome"/>
</dbReference>
<reference evidence="7 9" key="2">
    <citation type="submission" date="2022-12" db="EMBL/GenBank/DDBJ databases">
        <authorList>
            <person name="Ruckert C."/>
            <person name="Busche T."/>
            <person name="Kalinowski J."/>
            <person name="Wittmann C."/>
        </authorList>
    </citation>
    <scope>NUCLEOTIDE SEQUENCE [LARGE SCALE GENOMIC DNA]</scope>
    <source>
        <strain evidence="7 9">DSM 40555</strain>
    </source>
</reference>